<feature type="signal peptide" evidence="1">
    <location>
        <begin position="1"/>
        <end position="26"/>
    </location>
</feature>
<dbReference type="InterPro" id="IPR001466">
    <property type="entry name" value="Beta-lactam-related"/>
</dbReference>
<dbReference type="RefSeq" id="WP_346762799.1">
    <property type="nucleotide sequence ID" value="NZ_JAUJEB010000017.1"/>
</dbReference>
<dbReference type="Gene3D" id="3.40.710.10">
    <property type="entry name" value="DD-peptidase/beta-lactamase superfamily"/>
    <property type="match status" value="1"/>
</dbReference>
<keyword evidence="1" id="KW-0732">Signal</keyword>
<feature type="domain" description="Beta-lactamase-related" evidence="2">
    <location>
        <begin position="47"/>
        <end position="412"/>
    </location>
</feature>
<sequence>MKPKLKLKKIYFILSSLIAFSACKQATEIKETEQGLVIDHVAKNRVDSTLQSFIADSTVVGASALIFEKGKEVYFNAYGYADREAGVPMARNTIVTIYSMTKPITGTALMTLYEKGAFQLEDSLSAYAPEFADMQVATGLDESGEMILDPANRAITIADITRHTAGFSNRSDLGLDKISGEADLLNMENTLTDMAARLSKIPLGYHPGQRWEYGISVDVQAYLVEKLAGKPFHEYMKEVILDPLGMSETGYFVPEGKRERVAALYFKADSSNSLNRVPDERVHAINFNDWPMKPGGWGLKATIDDYMKFAQMLVNEGTYNGATILKPETVKLMATNHLPAVEDSLWLPGKGRVGFGIDFAVRTAPPKTAEEMNGTVGEFFWDGAASTLFWVDPKNELTAVLFVQKFPFDGTVHKKFRDAVYGPFRPENL</sequence>
<evidence type="ECO:0000313" key="3">
    <source>
        <dbReference type="EMBL" id="MDN5217463.1"/>
    </source>
</evidence>
<feature type="chain" id="PRO_5045605448" evidence="1">
    <location>
        <begin position="27"/>
        <end position="429"/>
    </location>
</feature>
<dbReference type="GO" id="GO:0016787">
    <property type="term" value="F:hydrolase activity"/>
    <property type="evidence" value="ECO:0007669"/>
    <property type="project" value="UniProtKB-KW"/>
</dbReference>
<gene>
    <name evidence="3" type="ORF">QQ020_35655</name>
</gene>
<dbReference type="PANTHER" id="PTHR43283:SF3">
    <property type="entry name" value="BETA-LACTAMASE FAMILY PROTEIN (AFU_ORTHOLOGUE AFUA_5G07500)"/>
    <property type="match status" value="1"/>
</dbReference>
<proteinExistence type="predicted"/>
<organism evidence="3 4">
    <name type="scientific">Agaribacillus aureus</name>
    <dbReference type="NCBI Taxonomy" id="3051825"/>
    <lineage>
        <taxon>Bacteria</taxon>
        <taxon>Pseudomonadati</taxon>
        <taxon>Bacteroidota</taxon>
        <taxon>Cytophagia</taxon>
        <taxon>Cytophagales</taxon>
        <taxon>Splendidivirgaceae</taxon>
        <taxon>Agaribacillus</taxon>
    </lineage>
</organism>
<dbReference type="EMBL" id="JAUJEB010000017">
    <property type="protein sequence ID" value="MDN5217463.1"/>
    <property type="molecule type" value="Genomic_DNA"/>
</dbReference>
<evidence type="ECO:0000259" key="2">
    <source>
        <dbReference type="Pfam" id="PF00144"/>
    </source>
</evidence>
<keyword evidence="4" id="KW-1185">Reference proteome</keyword>
<evidence type="ECO:0000256" key="1">
    <source>
        <dbReference type="SAM" id="SignalP"/>
    </source>
</evidence>
<evidence type="ECO:0000313" key="4">
    <source>
        <dbReference type="Proteomes" id="UP001172083"/>
    </source>
</evidence>
<dbReference type="EC" id="3.1.1.103" evidence="3"/>
<dbReference type="InterPro" id="IPR050789">
    <property type="entry name" value="Diverse_Enzym_Activities"/>
</dbReference>
<comment type="caution">
    <text evidence="3">The sequence shown here is derived from an EMBL/GenBank/DDBJ whole genome shotgun (WGS) entry which is preliminary data.</text>
</comment>
<protein>
    <submittedName>
        <fullName evidence="3">Serine hydrolase domain-containing protein</fullName>
        <ecNumber evidence="3">3.1.1.103</ecNumber>
    </submittedName>
</protein>
<dbReference type="InterPro" id="IPR012338">
    <property type="entry name" value="Beta-lactam/transpept-like"/>
</dbReference>
<dbReference type="PANTHER" id="PTHR43283">
    <property type="entry name" value="BETA-LACTAMASE-RELATED"/>
    <property type="match status" value="1"/>
</dbReference>
<dbReference type="Proteomes" id="UP001172083">
    <property type="component" value="Unassembled WGS sequence"/>
</dbReference>
<dbReference type="Pfam" id="PF00144">
    <property type="entry name" value="Beta-lactamase"/>
    <property type="match status" value="1"/>
</dbReference>
<name>A0ABT8LIY7_9BACT</name>
<dbReference type="SUPFAM" id="SSF56601">
    <property type="entry name" value="beta-lactamase/transpeptidase-like"/>
    <property type="match status" value="1"/>
</dbReference>
<dbReference type="PROSITE" id="PS51257">
    <property type="entry name" value="PROKAR_LIPOPROTEIN"/>
    <property type="match status" value="1"/>
</dbReference>
<reference evidence="3" key="1">
    <citation type="submission" date="2023-06" db="EMBL/GenBank/DDBJ databases">
        <title>Genomic of Agaribacillus aureum.</title>
        <authorList>
            <person name="Wang G."/>
        </authorList>
    </citation>
    <scope>NUCLEOTIDE SEQUENCE</scope>
    <source>
        <strain evidence="3">BMA12</strain>
    </source>
</reference>
<keyword evidence="3" id="KW-0378">Hydrolase</keyword>
<accession>A0ABT8LIY7</accession>